<dbReference type="InParanoid" id="A0A1Q3B216"/>
<name>A0A1Q3B216_CEPFO</name>
<dbReference type="PANTHER" id="PTHR37767">
    <property type="entry name" value="HYDROXYPROLINE-RICH GLYCOPROTEIN FAMILY PROTEIN"/>
    <property type="match status" value="1"/>
</dbReference>
<dbReference type="OrthoDB" id="1938864at2759"/>
<dbReference type="AlphaFoldDB" id="A0A1Q3B216"/>
<feature type="region of interest" description="Disordered" evidence="1">
    <location>
        <begin position="171"/>
        <end position="198"/>
    </location>
</feature>
<dbReference type="PANTHER" id="PTHR37767:SF1">
    <property type="entry name" value="HYDROXYPROLINE-RICH GLYCOPROTEIN FAMILY PROTEIN"/>
    <property type="match status" value="1"/>
</dbReference>
<protein>
    <submittedName>
        <fullName evidence="2">Uncharacterized protein</fullName>
    </submittedName>
</protein>
<dbReference type="Proteomes" id="UP000187406">
    <property type="component" value="Unassembled WGS sequence"/>
</dbReference>
<feature type="region of interest" description="Disordered" evidence="1">
    <location>
        <begin position="1"/>
        <end position="40"/>
    </location>
</feature>
<feature type="compositionally biased region" description="Polar residues" evidence="1">
    <location>
        <begin position="179"/>
        <end position="198"/>
    </location>
</feature>
<evidence type="ECO:0000256" key="1">
    <source>
        <dbReference type="SAM" id="MobiDB-lite"/>
    </source>
</evidence>
<evidence type="ECO:0000313" key="3">
    <source>
        <dbReference type="Proteomes" id="UP000187406"/>
    </source>
</evidence>
<comment type="caution">
    <text evidence="2">The sequence shown here is derived from an EMBL/GenBank/DDBJ whole genome shotgun (WGS) entry which is preliminary data.</text>
</comment>
<proteinExistence type="predicted"/>
<gene>
    <name evidence="2" type="ORF">CFOL_v3_05389</name>
</gene>
<sequence length="322" mass="35115">MAEKGVTGHSNRRTIRQPPSIPFLWEERPGMPKKDWKSGPPPVFPGLLLPPPKLIASVPFNWEEKPGTPLSHFSQPKSESATPTPPVKLIAPALPPIHSRCHNNDSAGMDGEYGAHGDDEQEWMIDLDLEAFAFESDEPFSSAQAAPSLLANCIVSSWAIATAIPVQGTSLADDGISSKLETPSSPASETDSSTNSYVTGTSSPVGAFFLESLFPLLPPNSGILEKVMYPEKVSLNPPDAYGKDSDCESITSVTIRRPPTLGELIMMSRRRSYKRKAVQIRKQNSSKDFVKRKAFGCCILEASIKMMEGLQKAKSRPRLKLV</sequence>
<evidence type="ECO:0000313" key="2">
    <source>
        <dbReference type="EMBL" id="GAV61863.1"/>
    </source>
</evidence>
<keyword evidence="3" id="KW-1185">Reference proteome</keyword>
<feature type="compositionally biased region" description="Basic and acidic residues" evidence="1">
    <location>
        <begin position="25"/>
        <end position="37"/>
    </location>
</feature>
<accession>A0A1Q3B216</accession>
<reference evidence="3" key="1">
    <citation type="submission" date="2016-04" db="EMBL/GenBank/DDBJ databases">
        <title>Cephalotus genome sequencing.</title>
        <authorList>
            <person name="Fukushima K."/>
            <person name="Hasebe M."/>
            <person name="Fang X."/>
        </authorList>
    </citation>
    <scope>NUCLEOTIDE SEQUENCE [LARGE SCALE GENOMIC DNA]</scope>
    <source>
        <strain evidence="3">cv. St1</strain>
    </source>
</reference>
<organism evidence="2 3">
    <name type="scientific">Cephalotus follicularis</name>
    <name type="common">Albany pitcher plant</name>
    <dbReference type="NCBI Taxonomy" id="3775"/>
    <lineage>
        <taxon>Eukaryota</taxon>
        <taxon>Viridiplantae</taxon>
        <taxon>Streptophyta</taxon>
        <taxon>Embryophyta</taxon>
        <taxon>Tracheophyta</taxon>
        <taxon>Spermatophyta</taxon>
        <taxon>Magnoliopsida</taxon>
        <taxon>eudicotyledons</taxon>
        <taxon>Gunneridae</taxon>
        <taxon>Pentapetalae</taxon>
        <taxon>rosids</taxon>
        <taxon>fabids</taxon>
        <taxon>Oxalidales</taxon>
        <taxon>Cephalotaceae</taxon>
        <taxon>Cephalotus</taxon>
    </lineage>
</organism>
<dbReference type="EMBL" id="BDDD01000226">
    <property type="protein sequence ID" value="GAV61863.1"/>
    <property type="molecule type" value="Genomic_DNA"/>
</dbReference>